<evidence type="ECO:0000313" key="1">
    <source>
        <dbReference type="EMBL" id="GIX65939.1"/>
    </source>
</evidence>
<organism evidence="1 2">
    <name type="scientific">Babesia caballi</name>
    <dbReference type="NCBI Taxonomy" id="5871"/>
    <lineage>
        <taxon>Eukaryota</taxon>
        <taxon>Sar</taxon>
        <taxon>Alveolata</taxon>
        <taxon>Apicomplexa</taxon>
        <taxon>Aconoidasida</taxon>
        <taxon>Piroplasmida</taxon>
        <taxon>Babesiidae</taxon>
        <taxon>Babesia</taxon>
    </lineage>
</organism>
<evidence type="ECO:0000313" key="2">
    <source>
        <dbReference type="Proteomes" id="UP001497744"/>
    </source>
</evidence>
<accession>A0AAV4M530</accession>
<name>A0AAV4M530_BABCB</name>
<reference evidence="1 2" key="1">
    <citation type="submission" date="2021-06" db="EMBL/GenBank/DDBJ databases">
        <title>Genome sequence of Babesia caballi.</title>
        <authorList>
            <person name="Yamagishi J."/>
            <person name="Kidaka T."/>
            <person name="Ochi A."/>
        </authorList>
    </citation>
    <scope>NUCLEOTIDE SEQUENCE [LARGE SCALE GENOMIC DNA]</scope>
    <source>
        <strain evidence="1">USDA-D6B2</strain>
    </source>
</reference>
<dbReference type="GeneID" id="94197420"/>
<dbReference type="AlphaFoldDB" id="A0AAV4M530"/>
<protein>
    <submittedName>
        <fullName evidence="1">Uncharacterized protein</fullName>
    </submittedName>
</protein>
<comment type="caution">
    <text evidence="1">The sequence shown here is derived from an EMBL/GenBank/DDBJ whole genome shotgun (WGS) entry which is preliminary data.</text>
</comment>
<dbReference type="EMBL" id="BPLF01000005">
    <property type="protein sequence ID" value="GIX65939.1"/>
    <property type="molecule type" value="Genomic_DNA"/>
</dbReference>
<dbReference type="Proteomes" id="UP001497744">
    <property type="component" value="Unassembled WGS sequence"/>
</dbReference>
<keyword evidence="2" id="KW-1185">Reference proteome</keyword>
<sequence>MGIALLTSRGKNTVITHNVFKPFAQPLKQYPKFVREVNDPGKIRLSKRRSKGGALRKSEWRKVTATVSSGFVTIRCPGFMNAVRNAPQIEGGCGTCVLTTECGWLRRMRRRMLDGITTLRIMTVPNQTVDNIDELSHGTAITPNHTLGRAFDGMLDREPGLPTTSVPRPNEVPIKPEPIAQTSRQTFGEARKVLVKLAKWRSSATTDALKDNVNVVDRVSPSFYG</sequence>
<dbReference type="RefSeq" id="XP_067718008.1">
    <property type="nucleotide sequence ID" value="XM_067861907.1"/>
</dbReference>
<gene>
    <name evidence="1" type="ORF">BcabD6B2_53740</name>
</gene>
<proteinExistence type="predicted"/>